<dbReference type="InterPro" id="IPR012319">
    <property type="entry name" value="FPG_cat"/>
</dbReference>
<evidence type="ECO:0000256" key="12">
    <source>
        <dbReference type="ARBA" id="ARBA00023295"/>
    </source>
</evidence>
<organism evidence="16 17">
    <name type="scientific">Luteimicrobium subarcticum</name>
    <dbReference type="NCBI Taxonomy" id="620910"/>
    <lineage>
        <taxon>Bacteria</taxon>
        <taxon>Bacillati</taxon>
        <taxon>Actinomycetota</taxon>
        <taxon>Actinomycetes</taxon>
        <taxon>Micrococcales</taxon>
        <taxon>Luteimicrobium</taxon>
    </lineage>
</organism>
<dbReference type="SUPFAM" id="SSF57716">
    <property type="entry name" value="Glucocorticoid receptor-like (DNA-binding domain)"/>
    <property type="match status" value="1"/>
</dbReference>
<dbReference type="GO" id="GO:0140078">
    <property type="term" value="F:class I DNA-(apurinic or apyrimidinic site) endonuclease activity"/>
    <property type="evidence" value="ECO:0007669"/>
    <property type="project" value="UniProtKB-EC"/>
</dbReference>
<protein>
    <recommendedName>
        <fullName evidence="2">DNA-(apurinic or apyrimidinic site) lyase</fullName>
        <ecNumber evidence="2">4.2.99.18</ecNumber>
    </recommendedName>
</protein>
<comment type="similarity">
    <text evidence="1">Belongs to the FPG family.</text>
</comment>
<evidence type="ECO:0000256" key="1">
    <source>
        <dbReference type="ARBA" id="ARBA00009409"/>
    </source>
</evidence>
<dbReference type="GO" id="GO:0000703">
    <property type="term" value="F:oxidized pyrimidine nucleobase lesion DNA N-glycosylase activity"/>
    <property type="evidence" value="ECO:0007669"/>
    <property type="project" value="TreeGrafter"/>
</dbReference>
<feature type="domain" description="FPG-type" evidence="14">
    <location>
        <begin position="240"/>
        <end position="278"/>
    </location>
</feature>
<keyword evidence="5 13" id="KW-0863">Zinc-finger</keyword>
<dbReference type="SUPFAM" id="SSF46946">
    <property type="entry name" value="S13-like H2TH domain"/>
    <property type="match status" value="1"/>
</dbReference>
<keyword evidence="16" id="KW-0255">Endonuclease</keyword>
<reference evidence="16 17" key="1">
    <citation type="submission" date="2017-11" db="EMBL/GenBank/DDBJ databases">
        <title>Genomic Encyclopedia of Archaeal and Bacterial Type Strains, Phase II (KMG-II): From Individual Species to Whole Genera.</title>
        <authorList>
            <person name="Goeker M."/>
        </authorList>
    </citation>
    <scope>NUCLEOTIDE SEQUENCE [LARGE SCALE GENOMIC DNA]</scope>
    <source>
        <strain evidence="16 17">DSM 22413</strain>
    </source>
</reference>
<dbReference type="PANTHER" id="PTHR42697">
    <property type="entry name" value="ENDONUCLEASE 8"/>
    <property type="match status" value="1"/>
</dbReference>
<dbReference type="InterPro" id="IPR044090">
    <property type="entry name" value="Nei2_N"/>
</dbReference>
<evidence type="ECO:0000256" key="2">
    <source>
        <dbReference type="ARBA" id="ARBA00012720"/>
    </source>
</evidence>
<dbReference type="SMART" id="SM01232">
    <property type="entry name" value="H2TH"/>
    <property type="match status" value="1"/>
</dbReference>
<evidence type="ECO:0000313" key="17">
    <source>
        <dbReference type="Proteomes" id="UP000231586"/>
    </source>
</evidence>
<evidence type="ECO:0000256" key="10">
    <source>
        <dbReference type="ARBA" id="ARBA00023239"/>
    </source>
</evidence>
<proteinExistence type="inferred from homology"/>
<evidence type="ECO:0000256" key="11">
    <source>
        <dbReference type="ARBA" id="ARBA00023268"/>
    </source>
</evidence>
<evidence type="ECO:0000259" key="15">
    <source>
        <dbReference type="PROSITE" id="PS51068"/>
    </source>
</evidence>
<name>A0A2M8WTV9_9MICO</name>
<evidence type="ECO:0000256" key="9">
    <source>
        <dbReference type="ARBA" id="ARBA00023204"/>
    </source>
</evidence>
<evidence type="ECO:0000256" key="3">
    <source>
        <dbReference type="ARBA" id="ARBA00022723"/>
    </source>
</evidence>
<dbReference type="RefSeq" id="WP_100348434.1">
    <property type="nucleotide sequence ID" value="NZ_PGTZ01000006.1"/>
</dbReference>
<keyword evidence="8" id="KW-0238">DNA-binding</keyword>
<dbReference type="PANTHER" id="PTHR42697:SF1">
    <property type="entry name" value="ENDONUCLEASE 8"/>
    <property type="match status" value="1"/>
</dbReference>
<dbReference type="AlphaFoldDB" id="A0A2M8WTV9"/>
<dbReference type="SUPFAM" id="SSF81624">
    <property type="entry name" value="N-terminal domain of MutM-like DNA repair proteins"/>
    <property type="match status" value="1"/>
</dbReference>
<dbReference type="EMBL" id="PGTZ01000006">
    <property type="protein sequence ID" value="PJI94383.1"/>
    <property type="molecule type" value="Genomic_DNA"/>
</dbReference>
<evidence type="ECO:0000256" key="8">
    <source>
        <dbReference type="ARBA" id="ARBA00023125"/>
    </source>
</evidence>
<evidence type="ECO:0000256" key="6">
    <source>
        <dbReference type="ARBA" id="ARBA00022801"/>
    </source>
</evidence>
<feature type="domain" description="Formamidopyrimidine-DNA glycosylase catalytic" evidence="15">
    <location>
        <begin position="2"/>
        <end position="130"/>
    </location>
</feature>
<dbReference type="SMART" id="SM00898">
    <property type="entry name" value="Fapy_DNA_glyco"/>
    <property type="match status" value="1"/>
</dbReference>
<dbReference type="Pfam" id="PF01149">
    <property type="entry name" value="Fapy_DNA_glyco"/>
    <property type="match status" value="1"/>
</dbReference>
<dbReference type="GO" id="GO:0008270">
    <property type="term" value="F:zinc ion binding"/>
    <property type="evidence" value="ECO:0007669"/>
    <property type="project" value="UniProtKB-KW"/>
</dbReference>
<comment type="caution">
    <text evidence="16">The sequence shown here is derived from an EMBL/GenBank/DDBJ whole genome shotgun (WGS) entry which is preliminary data.</text>
</comment>
<keyword evidence="11" id="KW-0511">Multifunctional enzyme</keyword>
<dbReference type="Gene3D" id="1.10.8.50">
    <property type="match status" value="1"/>
</dbReference>
<evidence type="ECO:0000259" key="14">
    <source>
        <dbReference type="PROSITE" id="PS51066"/>
    </source>
</evidence>
<dbReference type="InterPro" id="IPR000214">
    <property type="entry name" value="Znf_DNA_glyclase/AP_lyase"/>
</dbReference>
<keyword evidence="17" id="KW-1185">Reference proteome</keyword>
<evidence type="ECO:0000256" key="13">
    <source>
        <dbReference type="PROSITE-ProRule" id="PRU00391"/>
    </source>
</evidence>
<keyword evidence="16" id="KW-0540">Nuclease</keyword>
<keyword evidence="4" id="KW-0227">DNA damage</keyword>
<evidence type="ECO:0000256" key="7">
    <source>
        <dbReference type="ARBA" id="ARBA00022833"/>
    </source>
</evidence>
<dbReference type="Gene3D" id="3.20.190.10">
    <property type="entry name" value="MutM-like, N-terminal"/>
    <property type="match status" value="1"/>
</dbReference>
<keyword evidence="9" id="KW-0234">DNA repair</keyword>
<accession>A0A2M8WTV9</accession>
<dbReference type="InterPro" id="IPR015886">
    <property type="entry name" value="H2TH_FPG"/>
</dbReference>
<dbReference type="CDD" id="cd08971">
    <property type="entry name" value="AcNei2_N"/>
    <property type="match status" value="1"/>
</dbReference>
<gene>
    <name evidence="16" type="ORF">CLV34_0219</name>
</gene>
<dbReference type="Proteomes" id="UP000231586">
    <property type="component" value="Unassembled WGS sequence"/>
</dbReference>
<dbReference type="GO" id="GO:0006284">
    <property type="term" value="P:base-excision repair"/>
    <property type="evidence" value="ECO:0007669"/>
    <property type="project" value="InterPro"/>
</dbReference>
<evidence type="ECO:0000256" key="5">
    <source>
        <dbReference type="ARBA" id="ARBA00022771"/>
    </source>
</evidence>
<evidence type="ECO:0000256" key="4">
    <source>
        <dbReference type="ARBA" id="ARBA00022763"/>
    </source>
</evidence>
<sequence>MPEGDVVLLTARRLHAALAGRPLVRAELRWPTVAEAGLAGCTVREVVAYGKHLLVRLDDGRTLHTHLRMDGYWRIARTGTPEARGASPGVRAALANDLWTCLGHRLGMLDVVATRDEHRLLSHLGPDLLADDFPDRVDEAVGRLVAADAVGGFHHERPPAVGLPVGDALLSQQGVAGIGTIYASESLAAERVHPWAAVRDLGLPSGGARDAVLRRVLLTARRLEQEALVARGGPADVPRAVYGREGRPCRRCGTAVLRGVVNLPPYERQLYWCPACQPGPGPQPTGARSSGAR</sequence>
<keyword evidence="10" id="KW-0456">Lyase</keyword>
<keyword evidence="6" id="KW-0378">Hydrolase</keyword>
<keyword evidence="12" id="KW-0326">Glycosidase</keyword>
<dbReference type="InterPro" id="IPR010979">
    <property type="entry name" value="Ribosomal_uS13-like_H2TH"/>
</dbReference>
<dbReference type="OrthoDB" id="9800855at2"/>
<dbReference type="EC" id="4.2.99.18" evidence="2"/>
<keyword evidence="7" id="KW-0862">Zinc</keyword>
<dbReference type="InterPro" id="IPR035937">
    <property type="entry name" value="FPG_N"/>
</dbReference>
<evidence type="ECO:0000313" key="16">
    <source>
        <dbReference type="EMBL" id="PJI94383.1"/>
    </source>
</evidence>
<dbReference type="GO" id="GO:0003684">
    <property type="term" value="F:damaged DNA binding"/>
    <property type="evidence" value="ECO:0007669"/>
    <property type="project" value="InterPro"/>
</dbReference>
<dbReference type="PROSITE" id="PS51066">
    <property type="entry name" value="ZF_FPG_2"/>
    <property type="match status" value="1"/>
</dbReference>
<dbReference type="PROSITE" id="PS51068">
    <property type="entry name" value="FPG_CAT"/>
    <property type="match status" value="1"/>
</dbReference>
<keyword evidence="3" id="KW-0479">Metal-binding</keyword>